<name>A0A7S1MR07_ALECA</name>
<proteinExistence type="predicted"/>
<dbReference type="GO" id="GO:0005794">
    <property type="term" value="C:Golgi apparatus"/>
    <property type="evidence" value="ECO:0007669"/>
    <property type="project" value="TreeGrafter"/>
</dbReference>
<dbReference type="InterPro" id="IPR052636">
    <property type="entry name" value="UDP-D-xylose:L-fucose_XylT"/>
</dbReference>
<dbReference type="InterPro" id="IPR005069">
    <property type="entry name" value="Nucl-diP-sugar_transferase"/>
</dbReference>
<evidence type="ECO:0000313" key="3">
    <source>
        <dbReference type="EMBL" id="CAD9138598.1"/>
    </source>
</evidence>
<accession>A0A7S1MR07</accession>
<feature type="chain" id="PRO_5030891944" description="Nucleotide-diphospho-sugar transferase domain-containing protein" evidence="1">
    <location>
        <begin position="24"/>
        <end position="391"/>
    </location>
</feature>
<dbReference type="EMBL" id="HBGE01042734">
    <property type="protein sequence ID" value="CAD9138598.1"/>
    <property type="molecule type" value="Transcribed_RNA"/>
</dbReference>
<feature type="domain" description="Nucleotide-diphospho-sugar transferase" evidence="2">
    <location>
        <begin position="207"/>
        <end position="368"/>
    </location>
</feature>
<organism evidence="3">
    <name type="scientific">Alexandrium catenella</name>
    <name type="common">Red tide dinoflagellate</name>
    <name type="synonym">Gonyaulax catenella</name>
    <dbReference type="NCBI Taxonomy" id="2925"/>
    <lineage>
        <taxon>Eukaryota</taxon>
        <taxon>Sar</taxon>
        <taxon>Alveolata</taxon>
        <taxon>Dinophyceae</taxon>
        <taxon>Gonyaulacales</taxon>
        <taxon>Pyrocystaceae</taxon>
        <taxon>Alexandrium</taxon>
    </lineage>
</organism>
<feature type="signal peptide" evidence="1">
    <location>
        <begin position="1"/>
        <end position="23"/>
    </location>
</feature>
<dbReference type="GO" id="GO:0016757">
    <property type="term" value="F:glycosyltransferase activity"/>
    <property type="evidence" value="ECO:0007669"/>
    <property type="project" value="TreeGrafter"/>
</dbReference>
<dbReference type="PANTHER" id="PTHR47032">
    <property type="entry name" value="UDP-D-XYLOSE:L-FUCOSE ALPHA-1,3-D-XYLOSYLTRANSFERASE-RELATED"/>
    <property type="match status" value="1"/>
</dbReference>
<gene>
    <name evidence="3" type="ORF">ACAT0790_LOCUS25783</name>
</gene>
<dbReference type="PANTHER" id="PTHR47032:SF1">
    <property type="entry name" value="UDP-D-XYLOSE:L-FUCOSE ALPHA-1,3-D-XYLOSYLTRANSFERASE-RELATED"/>
    <property type="match status" value="1"/>
</dbReference>
<reference evidence="3" key="1">
    <citation type="submission" date="2021-01" db="EMBL/GenBank/DDBJ databases">
        <authorList>
            <person name="Corre E."/>
            <person name="Pelletier E."/>
            <person name="Niang G."/>
            <person name="Scheremetjew M."/>
            <person name="Finn R."/>
            <person name="Kale V."/>
            <person name="Holt S."/>
            <person name="Cochrane G."/>
            <person name="Meng A."/>
            <person name="Brown T."/>
            <person name="Cohen L."/>
        </authorList>
    </citation>
    <scope>NUCLEOTIDE SEQUENCE</scope>
    <source>
        <strain evidence="3">OF101</strain>
    </source>
</reference>
<keyword evidence="1" id="KW-0732">Signal</keyword>
<dbReference type="Pfam" id="PF03407">
    <property type="entry name" value="Nucleotid_trans"/>
    <property type="match status" value="1"/>
</dbReference>
<dbReference type="AlphaFoldDB" id="A0A7S1MR07"/>
<evidence type="ECO:0000259" key="2">
    <source>
        <dbReference type="Pfam" id="PF03407"/>
    </source>
</evidence>
<sequence length="391" mass="42371">MSRPRLSMLVLLAFSLASAASSAADCAAAGGPANDDVCHGAPQEDEFEGTSLMARRVSKSLTSKPLEEASVTQVDSTCSFPNAFAVDRSALAVSEDSEATAYSTVTVSDAKALAKKFARPAPYNDFIFTTFQGSNAFVRFWYSHLAAVGAQQQALMLTFAPEDCKGLPRQSCVVHELGDMLRTMHEDAVPKSDGGQIQGGALAVVSKWVWAHAFAEAGYNVIFSDSDVAFVKNPFDYWWGGEPRKFDVMGLSDWRAAASAPNLPYCTSLPQPRHLKCQSTGIMFFRSNPRVTSVLADMVGEAAPPGRIWEQELWQKYIPRLVDEYKGTYTLLPVASFMNEEYVSSNTAQDKAVAVHMGYVGGACLKMEKFQCLGLGVKGLEGDARAMCGRT</sequence>
<protein>
    <recommendedName>
        <fullName evidence="2">Nucleotide-diphospho-sugar transferase domain-containing protein</fullName>
    </recommendedName>
</protein>
<evidence type="ECO:0000256" key="1">
    <source>
        <dbReference type="SAM" id="SignalP"/>
    </source>
</evidence>